<name>A0A562UYZ5_9ACTN</name>
<evidence type="ECO:0000259" key="1">
    <source>
        <dbReference type="Pfam" id="PF13569"/>
    </source>
</evidence>
<dbReference type="RefSeq" id="WP_211354658.1">
    <property type="nucleotide sequence ID" value="NZ_BAABIJ010000003.1"/>
</dbReference>
<reference evidence="2 3" key="1">
    <citation type="journal article" date="2013" name="Stand. Genomic Sci.">
        <title>Genomic Encyclopedia of Type Strains, Phase I: The one thousand microbial genomes (KMG-I) project.</title>
        <authorList>
            <person name="Kyrpides N.C."/>
            <person name="Woyke T."/>
            <person name="Eisen J.A."/>
            <person name="Garrity G."/>
            <person name="Lilburn T.G."/>
            <person name="Beck B.J."/>
            <person name="Whitman W.B."/>
            <person name="Hugenholtz P."/>
            <person name="Klenk H.P."/>
        </authorList>
    </citation>
    <scope>NUCLEOTIDE SEQUENCE [LARGE SCALE GENOMIC DNA]</scope>
    <source>
        <strain evidence="2 3">DSM 45044</strain>
    </source>
</reference>
<gene>
    <name evidence="2" type="ORF">LX16_4241</name>
</gene>
<protein>
    <submittedName>
        <fullName evidence="2">Uncharacterized protein DUF4132</fullName>
    </submittedName>
</protein>
<dbReference type="InterPro" id="IPR025406">
    <property type="entry name" value="DUF4132"/>
</dbReference>
<comment type="caution">
    <text evidence="2">The sequence shown here is derived from an EMBL/GenBank/DDBJ whole genome shotgun (WGS) entry which is preliminary data.</text>
</comment>
<evidence type="ECO:0000313" key="2">
    <source>
        <dbReference type="EMBL" id="TWJ10817.1"/>
    </source>
</evidence>
<proteinExistence type="predicted"/>
<dbReference type="Proteomes" id="UP000321617">
    <property type="component" value="Unassembled WGS sequence"/>
</dbReference>
<dbReference type="EMBL" id="VLLL01000007">
    <property type="protein sequence ID" value="TWJ10817.1"/>
    <property type="molecule type" value="Genomic_DNA"/>
</dbReference>
<accession>A0A562UYZ5</accession>
<evidence type="ECO:0000313" key="3">
    <source>
        <dbReference type="Proteomes" id="UP000321617"/>
    </source>
</evidence>
<dbReference type="AlphaFoldDB" id="A0A562UYZ5"/>
<dbReference type="Pfam" id="PF13569">
    <property type="entry name" value="DUF4132"/>
    <property type="match status" value="1"/>
</dbReference>
<feature type="domain" description="DUF4132" evidence="1">
    <location>
        <begin position="38"/>
        <end position="207"/>
    </location>
</feature>
<keyword evidence="3" id="KW-1185">Reference proteome</keyword>
<organism evidence="2 3">
    <name type="scientific">Stackebrandtia albiflava</name>
    <dbReference type="NCBI Taxonomy" id="406432"/>
    <lineage>
        <taxon>Bacteria</taxon>
        <taxon>Bacillati</taxon>
        <taxon>Actinomycetota</taxon>
        <taxon>Actinomycetes</taxon>
        <taxon>Glycomycetales</taxon>
        <taxon>Glycomycetaceae</taxon>
        <taxon>Stackebrandtia</taxon>
    </lineage>
</organism>
<sequence length="291" mass="32060">MAPPPAATADADLVWREATDKYQIALDGATLVCRNDKGKRLKSVPKAVRDGAVAEELLAVRDFLERHERHCHATVESWMLGALPIPVPLLLEIWPDPAWRQALADLAVAEEPGGEPGLLRQIDDDGRIGVVNLDAETEWIDAERLYIPHPVLLPDLDDVRDFAVELGVSQRVPQLVREVFTKPDTVEGNSLGRYGGGVFDELRQAKGRAIKFGFGVRGGYATTHATDGGTELQARYWLGDDGPDYEAYTGDLLWVDDDERPVPLTDVGPIAWSEGVRMAELIYAGRKTDDE</sequence>